<dbReference type="GO" id="GO:0033214">
    <property type="term" value="P:siderophore-iron import into cell"/>
    <property type="evidence" value="ECO:0007669"/>
    <property type="project" value="TreeGrafter"/>
</dbReference>
<dbReference type="EMBL" id="CP033219">
    <property type="protein sequence ID" value="AZV78252.1"/>
    <property type="molecule type" value="Genomic_DNA"/>
</dbReference>
<feature type="transmembrane region" description="Helical" evidence="8">
    <location>
        <begin position="115"/>
        <end position="135"/>
    </location>
</feature>
<dbReference type="PANTHER" id="PTHR30472">
    <property type="entry name" value="FERRIC ENTEROBACTIN TRANSPORT SYSTEM PERMEASE PROTEIN"/>
    <property type="match status" value="1"/>
</dbReference>
<evidence type="ECO:0000313" key="9">
    <source>
        <dbReference type="EMBL" id="AZV78252.1"/>
    </source>
</evidence>
<dbReference type="InterPro" id="IPR000522">
    <property type="entry name" value="ABC_transptr_permease_BtuC"/>
</dbReference>
<dbReference type="InterPro" id="IPR037294">
    <property type="entry name" value="ABC_BtuC-like"/>
</dbReference>
<keyword evidence="6 8" id="KW-1133">Transmembrane helix</keyword>
<evidence type="ECO:0000256" key="8">
    <source>
        <dbReference type="SAM" id="Phobius"/>
    </source>
</evidence>
<organism evidence="9 10">
    <name type="scientific">Parasedimentitalea marina</name>
    <dbReference type="NCBI Taxonomy" id="2483033"/>
    <lineage>
        <taxon>Bacteria</taxon>
        <taxon>Pseudomonadati</taxon>
        <taxon>Pseudomonadota</taxon>
        <taxon>Alphaproteobacteria</taxon>
        <taxon>Rhodobacterales</taxon>
        <taxon>Paracoccaceae</taxon>
        <taxon>Parasedimentitalea</taxon>
    </lineage>
</organism>
<sequence>MVLIRFSFTMLDAAVGAFAVASALVAGLLTLLVLLNGGCLAISGTIVQALLRNPLASPKIIGINSGAALAVYLMVIMFPNLSITYLPVAAVMGGCLAASLIYLGAEFGKVSPARLVLIGIAVGQLCDAGVNYILVTSPTFTFSTPLVWLTGSLWARGWAHVGMVWHVLPLLGVASVTLSFRLDLIRLGDAHATGLGMNVRVERFMLMVLAVLLASVSVSVVGVLGFVGLMAPQIARSLMGGDITVS</sequence>
<dbReference type="OrthoDB" id="9811975at2"/>
<evidence type="ECO:0000313" key="10">
    <source>
        <dbReference type="Proteomes" id="UP000283063"/>
    </source>
</evidence>
<keyword evidence="3" id="KW-0813">Transport</keyword>
<proteinExistence type="inferred from homology"/>
<reference evidence="9 10" key="1">
    <citation type="submission" date="2018-10" db="EMBL/GenBank/DDBJ databases">
        <title>Parasedimentitalea marina sp. nov., a psychrophilic bacterium isolated from deep seawater of the New Britain Trench.</title>
        <authorList>
            <person name="Cao J."/>
        </authorList>
    </citation>
    <scope>NUCLEOTIDE SEQUENCE [LARGE SCALE GENOMIC DNA]</scope>
    <source>
        <strain evidence="9 10">W43</strain>
    </source>
</reference>
<keyword evidence="10" id="KW-1185">Reference proteome</keyword>
<accession>A0A3T0N2P2</accession>
<evidence type="ECO:0000256" key="7">
    <source>
        <dbReference type="ARBA" id="ARBA00023136"/>
    </source>
</evidence>
<evidence type="ECO:0000256" key="4">
    <source>
        <dbReference type="ARBA" id="ARBA00022475"/>
    </source>
</evidence>
<keyword evidence="5 8" id="KW-0812">Transmembrane</keyword>
<keyword evidence="4" id="KW-1003">Cell membrane</keyword>
<feature type="transmembrane region" description="Helical" evidence="8">
    <location>
        <begin position="204"/>
        <end position="231"/>
    </location>
</feature>
<dbReference type="SUPFAM" id="SSF81345">
    <property type="entry name" value="ABC transporter involved in vitamin B12 uptake, BtuC"/>
    <property type="match status" value="1"/>
</dbReference>
<dbReference type="CDD" id="cd06550">
    <property type="entry name" value="TM_ABC_iron-siderophores_like"/>
    <property type="match status" value="1"/>
</dbReference>
<evidence type="ECO:0000256" key="2">
    <source>
        <dbReference type="ARBA" id="ARBA00007935"/>
    </source>
</evidence>
<name>A0A3T0N2P2_9RHOB</name>
<feature type="transmembrane region" description="Helical" evidence="8">
    <location>
        <begin position="20"/>
        <end position="47"/>
    </location>
</feature>
<dbReference type="GO" id="GO:0005886">
    <property type="term" value="C:plasma membrane"/>
    <property type="evidence" value="ECO:0007669"/>
    <property type="project" value="UniProtKB-SubCell"/>
</dbReference>
<evidence type="ECO:0000256" key="5">
    <source>
        <dbReference type="ARBA" id="ARBA00022692"/>
    </source>
</evidence>
<dbReference type="GO" id="GO:0022857">
    <property type="term" value="F:transmembrane transporter activity"/>
    <property type="evidence" value="ECO:0007669"/>
    <property type="project" value="InterPro"/>
</dbReference>
<comment type="similarity">
    <text evidence="2">Belongs to the binding-protein-dependent transport system permease family. FecCD subfamily.</text>
</comment>
<evidence type="ECO:0000256" key="1">
    <source>
        <dbReference type="ARBA" id="ARBA00004651"/>
    </source>
</evidence>
<dbReference type="KEGG" id="sedi:EBB79_10430"/>
<keyword evidence="7 8" id="KW-0472">Membrane</keyword>
<dbReference type="PANTHER" id="PTHR30472:SF25">
    <property type="entry name" value="ABC TRANSPORTER PERMEASE PROTEIN MJ0876-RELATED"/>
    <property type="match status" value="1"/>
</dbReference>
<feature type="transmembrane region" description="Helical" evidence="8">
    <location>
        <begin position="84"/>
        <end position="103"/>
    </location>
</feature>
<evidence type="ECO:0000256" key="6">
    <source>
        <dbReference type="ARBA" id="ARBA00022989"/>
    </source>
</evidence>
<feature type="transmembrane region" description="Helical" evidence="8">
    <location>
        <begin position="59"/>
        <end position="78"/>
    </location>
</feature>
<feature type="transmembrane region" description="Helical" evidence="8">
    <location>
        <begin position="163"/>
        <end position="184"/>
    </location>
</feature>
<evidence type="ECO:0000256" key="3">
    <source>
        <dbReference type="ARBA" id="ARBA00022448"/>
    </source>
</evidence>
<dbReference type="Pfam" id="PF01032">
    <property type="entry name" value="FecCD"/>
    <property type="match status" value="1"/>
</dbReference>
<dbReference type="AlphaFoldDB" id="A0A3T0N2P2"/>
<dbReference type="Gene3D" id="1.10.3470.10">
    <property type="entry name" value="ABC transporter involved in vitamin B12 uptake, BtuC"/>
    <property type="match status" value="1"/>
</dbReference>
<dbReference type="Proteomes" id="UP000283063">
    <property type="component" value="Chromosome"/>
</dbReference>
<gene>
    <name evidence="9" type="ORF">EBB79_10430</name>
</gene>
<comment type="subcellular location">
    <subcellularLocation>
        <location evidence="1">Cell membrane</location>
        <topology evidence="1">Multi-pass membrane protein</topology>
    </subcellularLocation>
</comment>
<protein>
    <submittedName>
        <fullName evidence="9">Iron ABC transporter permease</fullName>
    </submittedName>
</protein>